<protein>
    <recommendedName>
        <fullName evidence="2">SHOCT domain-containing protein</fullName>
    </recommendedName>
</protein>
<dbReference type="KEGG" id="hprf:HLPR_06430"/>
<proteinExistence type="predicted"/>
<dbReference type="InterPro" id="IPR018649">
    <property type="entry name" value="SHOCT"/>
</dbReference>
<evidence type="ECO:0000256" key="1">
    <source>
        <dbReference type="SAM" id="Phobius"/>
    </source>
</evidence>
<keyword evidence="1" id="KW-0472">Membrane</keyword>
<dbReference type="Pfam" id="PF09851">
    <property type="entry name" value="SHOCT"/>
    <property type="match status" value="1"/>
</dbReference>
<reference evidence="3 4" key="1">
    <citation type="submission" date="2023-08" db="EMBL/GenBank/DDBJ databases">
        <title>Helicovermis profunda gen. nov., sp. nov., a novel mesophilic, fermentative bacterium within the Bacillota from a deep-sea hydrothermal vent chimney.</title>
        <authorList>
            <person name="Miyazaki U."/>
            <person name="Mizutani D."/>
            <person name="Hashimoto Y."/>
            <person name="Tame A."/>
            <person name="Sawayama S."/>
            <person name="Miyazaki J."/>
            <person name="Takai K."/>
            <person name="Nakagawa S."/>
        </authorList>
    </citation>
    <scope>NUCLEOTIDE SEQUENCE [LARGE SCALE GENOMIC DNA]</scope>
    <source>
        <strain evidence="3 4">S502</strain>
    </source>
</reference>
<gene>
    <name evidence="3" type="ORF">HLPR_06430</name>
</gene>
<keyword evidence="1" id="KW-1133">Transmembrane helix</keyword>
<dbReference type="AlphaFoldDB" id="A0AAU9E6N6"/>
<feature type="domain" description="SHOCT" evidence="2">
    <location>
        <begin position="50"/>
        <end position="76"/>
    </location>
</feature>
<dbReference type="Proteomes" id="UP001321786">
    <property type="component" value="Chromosome"/>
</dbReference>
<accession>A0AAU9E6N6</accession>
<sequence length="85" mass="10028">MMGYGGRYFGAYNCFDNGWMMIIMGMFFVIALVAFIYWLNRNKRALVNTDALEILKMKYINGEISDEEYIQKKNILNNTNSKHRI</sequence>
<evidence type="ECO:0000259" key="2">
    <source>
        <dbReference type="Pfam" id="PF09851"/>
    </source>
</evidence>
<organism evidence="3 4">
    <name type="scientific">Helicovermis profundi</name>
    <dbReference type="NCBI Taxonomy" id="3065157"/>
    <lineage>
        <taxon>Bacteria</taxon>
        <taxon>Bacillati</taxon>
        <taxon>Bacillota</taxon>
        <taxon>Clostridia</taxon>
        <taxon>Helicovermis</taxon>
    </lineage>
</organism>
<feature type="transmembrane region" description="Helical" evidence="1">
    <location>
        <begin position="20"/>
        <end position="39"/>
    </location>
</feature>
<dbReference type="RefSeq" id="WP_338536638.1">
    <property type="nucleotide sequence ID" value="NZ_AP028654.1"/>
</dbReference>
<keyword evidence="1" id="KW-0812">Transmembrane</keyword>
<name>A0AAU9E6N6_9FIRM</name>
<keyword evidence="4" id="KW-1185">Reference proteome</keyword>
<evidence type="ECO:0000313" key="4">
    <source>
        <dbReference type="Proteomes" id="UP001321786"/>
    </source>
</evidence>
<dbReference type="EMBL" id="AP028654">
    <property type="protein sequence ID" value="BEP28312.1"/>
    <property type="molecule type" value="Genomic_DNA"/>
</dbReference>
<evidence type="ECO:0000313" key="3">
    <source>
        <dbReference type="EMBL" id="BEP28312.1"/>
    </source>
</evidence>